<keyword evidence="2" id="KW-1185">Reference proteome</keyword>
<name>A0ACC0N1R6_RHOML</name>
<gene>
    <name evidence="1" type="ORF">RHMOL_Rhmol07G0175900</name>
</gene>
<evidence type="ECO:0000313" key="2">
    <source>
        <dbReference type="Proteomes" id="UP001062846"/>
    </source>
</evidence>
<comment type="caution">
    <text evidence="1">The sequence shown here is derived from an EMBL/GenBank/DDBJ whole genome shotgun (WGS) entry which is preliminary data.</text>
</comment>
<reference evidence="1" key="1">
    <citation type="submission" date="2022-02" db="EMBL/GenBank/DDBJ databases">
        <title>Plant Genome Project.</title>
        <authorList>
            <person name="Zhang R.-G."/>
        </authorList>
    </citation>
    <scope>NUCLEOTIDE SEQUENCE</scope>
    <source>
        <strain evidence="1">AT1</strain>
    </source>
</reference>
<dbReference type="EMBL" id="CM046394">
    <property type="protein sequence ID" value="KAI8547190.1"/>
    <property type="molecule type" value="Genomic_DNA"/>
</dbReference>
<accession>A0ACC0N1R6</accession>
<organism evidence="1 2">
    <name type="scientific">Rhododendron molle</name>
    <name type="common">Chinese azalea</name>
    <name type="synonym">Azalea mollis</name>
    <dbReference type="NCBI Taxonomy" id="49168"/>
    <lineage>
        <taxon>Eukaryota</taxon>
        <taxon>Viridiplantae</taxon>
        <taxon>Streptophyta</taxon>
        <taxon>Embryophyta</taxon>
        <taxon>Tracheophyta</taxon>
        <taxon>Spermatophyta</taxon>
        <taxon>Magnoliopsida</taxon>
        <taxon>eudicotyledons</taxon>
        <taxon>Gunneridae</taxon>
        <taxon>Pentapetalae</taxon>
        <taxon>asterids</taxon>
        <taxon>Ericales</taxon>
        <taxon>Ericaceae</taxon>
        <taxon>Ericoideae</taxon>
        <taxon>Rhodoreae</taxon>
        <taxon>Rhododendron</taxon>
    </lineage>
</organism>
<protein>
    <submittedName>
        <fullName evidence="1">Uncharacterized protein</fullName>
    </submittedName>
</protein>
<evidence type="ECO:0000313" key="1">
    <source>
        <dbReference type="EMBL" id="KAI8547190.1"/>
    </source>
</evidence>
<sequence>MFPSSCCSSSSLTLDSPSGVGISDPTWVAPGDFICARLIGFSCIILHSPVIEDFAPYSLVLQNRVYRDLFYLSVRLYPKFLVGTLMSEGFVNFSSILQAKESMAEEKGSLRRGSIIRASAGEGKSSSVKPSSPSAPSSRGPHRIPAFSASAIPSTITNEELAILRVRYSIPSSVSLQKPSGTEWACSFSENETCLYVGALEGGLRLPFPTVVRDVLSFLGLAPGQIVPNSWRLLIGCAALWGAMSDGQISLTNGPFLNQFSVKEAPGGFGWYYFAKRAGEGELVTELPSATRGSFPLSPALEAELQQARSYSVHTWDLLVTPESLAAFLLGSETTREALALLREEEGEDKAMAPKMDKALLAQLKAERAKQTPEVAATKRKSSRLQTELGVDSFLEADLSIIPSIDLVVEPHAEGEMERSKRKAKSATVGGTLPAKKAKVPVGPSTLGNFQEALERALLCAADEDSMAERSLQSVGEHMLVEQAMATARGRYLASQSHSLGNLVVTLTEANLNLTKQGASMSAELQKAISERDAILKSKRGLEEERDVAVATARSLEQKISEWSKEREEYRTMNMGMLEKVKNAHREAIQLFLKSPEYRRDITQQYFNGFEAMRSQAALAFPDLDFSKFEVDDEKGPSCFDGGQKAEDEADDAVSKDTSVPSSSLASLLQTPEKVSLDTPILAATPLGPSSGDGQALDNPLMGL</sequence>
<dbReference type="Proteomes" id="UP001062846">
    <property type="component" value="Chromosome 7"/>
</dbReference>
<proteinExistence type="predicted"/>